<name>A0ABR8B9K7_9NOSO</name>
<keyword evidence="3" id="KW-1185">Reference proteome</keyword>
<proteinExistence type="predicted"/>
<evidence type="ECO:0000256" key="1">
    <source>
        <dbReference type="SAM" id="SignalP"/>
    </source>
</evidence>
<gene>
    <name evidence="2" type="ORF">H6G14_05615</name>
</gene>
<protein>
    <recommendedName>
        <fullName evidence="4">PepSY domain-containing protein</fullName>
    </recommendedName>
</protein>
<evidence type="ECO:0000313" key="3">
    <source>
        <dbReference type="Proteomes" id="UP000621307"/>
    </source>
</evidence>
<keyword evidence="1" id="KW-0732">Signal</keyword>
<dbReference type="RefSeq" id="WP_190566136.1">
    <property type="nucleotide sequence ID" value="NZ_JACJQL010000005.1"/>
</dbReference>
<reference evidence="2 3" key="1">
    <citation type="journal article" date="2020" name="ISME J.">
        <title>Comparative genomics reveals insights into cyanobacterial evolution and habitat adaptation.</title>
        <authorList>
            <person name="Chen M.Y."/>
            <person name="Teng W.K."/>
            <person name="Zhao L."/>
            <person name="Hu C.X."/>
            <person name="Zhou Y.K."/>
            <person name="Han B.P."/>
            <person name="Song L.R."/>
            <person name="Shu W.S."/>
        </authorList>
    </citation>
    <scope>NUCLEOTIDE SEQUENCE [LARGE SCALE GENOMIC DNA]</scope>
    <source>
        <strain evidence="2 3">FACHB-3921</strain>
    </source>
</reference>
<organism evidence="2 3">
    <name type="scientific">Nostoc parmelioides FACHB-3921</name>
    <dbReference type="NCBI Taxonomy" id="2692909"/>
    <lineage>
        <taxon>Bacteria</taxon>
        <taxon>Bacillati</taxon>
        <taxon>Cyanobacteriota</taxon>
        <taxon>Cyanophyceae</taxon>
        <taxon>Nostocales</taxon>
        <taxon>Nostocaceae</taxon>
        <taxon>Nostoc</taxon>
    </lineage>
</organism>
<comment type="caution">
    <text evidence="2">The sequence shown here is derived from an EMBL/GenBank/DDBJ whole genome shotgun (WGS) entry which is preliminary data.</text>
</comment>
<accession>A0ABR8B9K7</accession>
<feature type="signal peptide" evidence="1">
    <location>
        <begin position="1"/>
        <end position="22"/>
    </location>
</feature>
<evidence type="ECO:0000313" key="2">
    <source>
        <dbReference type="EMBL" id="MBD2250787.1"/>
    </source>
</evidence>
<dbReference type="EMBL" id="JACJQL010000005">
    <property type="protein sequence ID" value="MBD2250787.1"/>
    <property type="molecule type" value="Genomic_DNA"/>
</dbReference>
<feature type="chain" id="PRO_5046383531" description="PepSY domain-containing protein" evidence="1">
    <location>
        <begin position="23"/>
        <end position="107"/>
    </location>
</feature>
<sequence length="107" mass="11999">MTSKFLLLIPLLLSLSCTNSTSVNQHNNEQKLDVKSFPADESVENISKDIKQYAAKNGFKCEKIDSVNQGEFWTVESPKYQVSCDNGKQIFIWAKLTNGEVTISPLI</sequence>
<evidence type="ECO:0008006" key="4">
    <source>
        <dbReference type="Google" id="ProtNLM"/>
    </source>
</evidence>
<dbReference type="PROSITE" id="PS51257">
    <property type="entry name" value="PROKAR_LIPOPROTEIN"/>
    <property type="match status" value="1"/>
</dbReference>
<dbReference type="Proteomes" id="UP000621307">
    <property type="component" value="Unassembled WGS sequence"/>
</dbReference>